<dbReference type="SMART" id="SM00333">
    <property type="entry name" value="TUDOR"/>
    <property type="match status" value="1"/>
</dbReference>
<dbReference type="OrthoDB" id="79171at2759"/>
<dbReference type="InterPro" id="IPR002999">
    <property type="entry name" value="Tudor"/>
</dbReference>
<evidence type="ECO:0000313" key="2">
    <source>
        <dbReference type="EMBL" id="ETO33234.1"/>
    </source>
</evidence>
<dbReference type="Gene3D" id="2.30.30.140">
    <property type="match status" value="1"/>
</dbReference>
<dbReference type="Proteomes" id="UP000023152">
    <property type="component" value="Unassembled WGS sequence"/>
</dbReference>
<organism evidence="2 3">
    <name type="scientific">Reticulomyxa filosa</name>
    <dbReference type="NCBI Taxonomy" id="46433"/>
    <lineage>
        <taxon>Eukaryota</taxon>
        <taxon>Sar</taxon>
        <taxon>Rhizaria</taxon>
        <taxon>Retaria</taxon>
        <taxon>Foraminifera</taxon>
        <taxon>Monothalamids</taxon>
        <taxon>Reticulomyxidae</taxon>
        <taxon>Reticulomyxa</taxon>
    </lineage>
</organism>
<protein>
    <recommendedName>
        <fullName evidence="1">Tudor domain-containing protein</fullName>
    </recommendedName>
</protein>
<proteinExistence type="predicted"/>
<accession>X6P570</accession>
<dbReference type="EMBL" id="ASPP01003565">
    <property type="protein sequence ID" value="ETO33234.1"/>
    <property type="molecule type" value="Genomic_DNA"/>
</dbReference>
<evidence type="ECO:0000259" key="1">
    <source>
        <dbReference type="PROSITE" id="PS50304"/>
    </source>
</evidence>
<keyword evidence="3" id="KW-1185">Reference proteome</keyword>
<feature type="non-terminal residue" evidence="2">
    <location>
        <position position="166"/>
    </location>
</feature>
<comment type="caution">
    <text evidence="2">The sequence shown here is derived from an EMBL/GenBank/DDBJ whole genome shotgun (WGS) entry which is preliminary data.</text>
</comment>
<reference evidence="2 3" key="1">
    <citation type="journal article" date="2013" name="Curr. Biol.">
        <title>The Genome of the Foraminiferan Reticulomyxa filosa.</title>
        <authorList>
            <person name="Glockner G."/>
            <person name="Hulsmann N."/>
            <person name="Schleicher M."/>
            <person name="Noegel A.A."/>
            <person name="Eichinger L."/>
            <person name="Gallinger C."/>
            <person name="Pawlowski J."/>
            <person name="Sierra R."/>
            <person name="Euteneuer U."/>
            <person name="Pillet L."/>
            <person name="Moustafa A."/>
            <person name="Platzer M."/>
            <person name="Groth M."/>
            <person name="Szafranski K."/>
            <person name="Schliwa M."/>
        </authorList>
    </citation>
    <scope>NUCLEOTIDE SEQUENCE [LARGE SCALE GENOMIC DNA]</scope>
</reference>
<sequence>MTDKTKRQDVQEIIESNIKDVDLSILAYLATMLQDTLAEGQVREIADVYKILQESLFTYQICKEDTEAYDLCQAIFQELVKNKWAIDPDIAKKNILKSVKVGDVVLGKYSEDEQWYVAKINQLTDNELHVTYTDYGNSEWLDPFCIQLIDKIQHQMKIMKLKQKKM</sequence>
<dbReference type="PROSITE" id="PS50304">
    <property type="entry name" value="TUDOR"/>
    <property type="match status" value="1"/>
</dbReference>
<dbReference type="SUPFAM" id="SSF63748">
    <property type="entry name" value="Tudor/PWWP/MBT"/>
    <property type="match status" value="1"/>
</dbReference>
<dbReference type="AlphaFoldDB" id="X6P570"/>
<dbReference type="Pfam" id="PF00567">
    <property type="entry name" value="TUDOR"/>
    <property type="match status" value="1"/>
</dbReference>
<feature type="domain" description="Tudor" evidence="1">
    <location>
        <begin position="98"/>
        <end position="156"/>
    </location>
</feature>
<evidence type="ECO:0000313" key="3">
    <source>
        <dbReference type="Proteomes" id="UP000023152"/>
    </source>
</evidence>
<gene>
    <name evidence="2" type="ORF">RFI_03871</name>
</gene>
<name>X6P570_RETFI</name>